<name>A0ABW1PK70_9FLAO</name>
<dbReference type="SUPFAM" id="SSF49265">
    <property type="entry name" value="Fibronectin type III"/>
    <property type="match status" value="1"/>
</dbReference>
<dbReference type="Pfam" id="PF00041">
    <property type="entry name" value="fn3"/>
    <property type="match status" value="1"/>
</dbReference>
<evidence type="ECO:0000313" key="5">
    <source>
        <dbReference type="Proteomes" id="UP001596287"/>
    </source>
</evidence>
<proteinExistence type="predicted"/>
<evidence type="ECO:0000259" key="3">
    <source>
        <dbReference type="PROSITE" id="PS50853"/>
    </source>
</evidence>
<accession>A0ABW1PK70</accession>
<feature type="chain" id="PRO_5046714317" evidence="2">
    <location>
        <begin position="20"/>
        <end position="566"/>
    </location>
</feature>
<dbReference type="InterPro" id="IPR013783">
    <property type="entry name" value="Ig-like_fold"/>
</dbReference>
<dbReference type="Pfam" id="PF18962">
    <property type="entry name" value="Por_Secre_tail"/>
    <property type="match status" value="1"/>
</dbReference>
<gene>
    <name evidence="4" type="ORF">ACFPVY_00865</name>
</gene>
<reference evidence="5" key="1">
    <citation type="journal article" date="2019" name="Int. J. Syst. Evol. Microbiol.">
        <title>The Global Catalogue of Microorganisms (GCM) 10K type strain sequencing project: providing services to taxonomists for standard genome sequencing and annotation.</title>
        <authorList>
            <consortium name="The Broad Institute Genomics Platform"/>
            <consortium name="The Broad Institute Genome Sequencing Center for Infectious Disease"/>
            <person name="Wu L."/>
            <person name="Ma J."/>
        </authorList>
    </citation>
    <scope>NUCLEOTIDE SEQUENCE [LARGE SCALE GENOMIC DNA]</scope>
    <source>
        <strain evidence="5">CCUG 49679</strain>
    </source>
</reference>
<dbReference type="Gene3D" id="2.60.120.200">
    <property type="match status" value="1"/>
</dbReference>
<organism evidence="4 5">
    <name type="scientific">Flavobacterium qiangtangense</name>
    <dbReference type="NCBI Taxonomy" id="1442595"/>
    <lineage>
        <taxon>Bacteria</taxon>
        <taxon>Pseudomonadati</taxon>
        <taxon>Bacteroidota</taxon>
        <taxon>Flavobacteriia</taxon>
        <taxon>Flavobacteriales</taxon>
        <taxon>Flavobacteriaceae</taxon>
        <taxon>Flavobacterium</taxon>
    </lineage>
</organism>
<protein>
    <submittedName>
        <fullName evidence="4">Choice-of-anchor J domain-containing protein</fullName>
    </submittedName>
</protein>
<dbReference type="InterPro" id="IPR036116">
    <property type="entry name" value="FN3_sf"/>
</dbReference>
<dbReference type="PROSITE" id="PS50853">
    <property type="entry name" value="FN3"/>
    <property type="match status" value="1"/>
</dbReference>
<keyword evidence="1 2" id="KW-0732">Signal</keyword>
<dbReference type="Proteomes" id="UP001596287">
    <property type="component" value="Unassembled WGS sequence"/>
</dbReference>
<dbReference type="SMART" id="SM00060">
    <property type="entry name" value="FN3"/>
    <property type="match status" value="1"/>
</dbReference>
<dbReference type="RefSeq" id="WP_379789788.1">
    <property type="nucleotide sequence ID" value="NZ_JBHSQB010000003.1"/>
</dbReference>
<dbReference type="Gene3D" id="2.60.40.10">
    <property type="entry name" value="Immunoglobulins"/>
    <property type="match status" value="1"/>
</dbReference>
<feature type="signal peptide" evidence="2">
    <location>
        <begin position="1"/>
        <end position="19"/>
    </location>
</feature>
<dbReference type="NCBIfam" id="NF038128">
    <property type="entry name" value="choice_anch_J"/>
    <property type="match status" value="1"/>
</dbReference>
<dbReference type="InterPro" id="IPR026444">
    <property type="entry name" value="Secre_tail"/>
</dbReference>
<evidence type="ECO:0000256" key="1">
    <source>
        <dbReference type="ARBA" id="ARBA00022729"/>
    </source>
</evidence>
<dbReference type="NCBIfam" id="TIGR04183">
    <property type="entry name" value="Por_Secre_tail"/>
    <property type="match status" value="1"/>
</dbReference>
<comment type="caution">
    <text evidence="4">The sequence shown here is derived from an EMBL/GenBank/DDBJ whole genome shotgun (WGS) entry which is preliminary data.</text>
</comment>
<sequence>MKKITLLLFAIFCFFGANAQFTQNFDANTNLPAGWAIINGGGANAWAVGGAALITDGAHSAPNAMRISYNATAHDDYLITQPITVTAGVNTRLSFWIKSRSATFLESYEVRLSTTNNTAATSFSVVLQASQDAPAVWTKKEFNLAAYTGQTVYVAVRATGTDEFELYADDFVSDALPSCIQPTALTVTAITPTSANLSWTAGGTESLWDVELVNVTAGGTVTGTPTSVGIANPFTATLVAGSNYQFYVRASCSATDKSDWSGPFAFTNIVASGCPGTPVPANGATGIPAGPITLSWSIPTTGDAVVSYDLYSGDPGDMDLVANYLTNTTGTDLVINAYNTVIHWKVIAKNAGGESVGCAEWSFTTAPSPGYCLVAENGQWPAATYTVPTCNGTTVNSVTTAGYAGEFSKVNVVSGNTYTFSSGTSDFITISNEAGTAPIVYGATPLTWTATSTAVIRFYSHLNSQCGAEETNRTRGIICSQALGTDDFATISKLSAYPNPVKAVLNLSYSQDISDVAVFNLLGQKVLAKKINATESQIDMSDLTHGTYLVKVTVNNETKTIKVVKE</sequence>
<dbReference type="CDD" id="cd00063">
    <property type="entry name" value="FN3"/>
    <property type="match status" value="1"/>
</dbReference>
<dbReference type="InterPro" id="IPR003961">
    <property type="entry name" value="FN3_dom"/>
</dbReference>
<feature type="domain" description="Fibronectin type-III" evidence="3">
    <location>
        <begin position="181"/>
        <end position="273"/>
    </location>
</feature>
<dbReference type="InterPro" id="IPR011628">
    <property type="entry name" value="Cleaved_adhesin"/>
</dbReference>
<dbReference type="EMBL" id="JBHSQB010000003">
    <property type="protein sequence ID" value="MFC6095182.1"/>
    <property type="molecule type" value="Genomic_DNA"/>
</dbReference>
<evidence type="ECO:0000313" key="4">
    <source>
        <dbReference type="EMBL" id="MFC6095182.1"/>
    </source>
</evidence>
<dbReference type="Pfam" id="PF07675">
    <property type="entry name" value="Cleaved_Adhesin"/>
    <property type="match status" value="1"/>
</dbReference>
<evidence type="ECO:0000256" key="2">
    <source>
        <dbReference type="SAM" id="SignalP"/>
    </source>
</evidence>
<keyword evidence="5" id="KW-1185">Reference proteome</keyword>